<dbReference type="InterPro" id="IPR018060">
    <property type="entry name" value="HTH_AraC"/>
</dbReference>
<dbReference type="InterPro" id="IPR050204">
    <property type="entry name" value="AraC_XylS_family_regulators"/>
</dbReference>
<dbReference type="InterPro" id="IPR003313">
    <property type="entry name" value="AraC-bd"/>
</dbReference>
<dbReference type="SUPFAM" id="SSF46689">
    <property type="entry name" value="Homeodomain-like"/>
    <property type="match status" value="2"/>
</dbReference>
<dbReference type="RefSeq" id="WP_118646113.1">
    <property type="nucleotide sequence ID" value="NZ_CP060635.1"/>
</dbReference>
<evidence type="ECO:0000259" key="4">
    <source>
        <dbReference type="PROSITE" id="PS01124"/>
    </source>
</evidence>
<feature type="domain" description="HTH araC/xylS-type" evidence="4">
    <location>
        <begin position="172"/>
        <end position="269"/>
    </location>
</feature>
<evidence type="ECO:0000313" key="5">
    <source>
        <dbReference type="EMBL" id="QNM08967.1"/>
    </source>
</evidence>
<dbReference type="EMBL" id="CP060635">
    <property type="protein sequence ID" value="QNM08967.1"/>
    <property type="molecule type" value="Genomic_DNA"/>
</dbReference>
<dbReference type="GO" id="GO:0043565">
    <property type="term" value="F:sequence-specific DNA binding"/>
    <property type="evidence" value="ECO:0007669"/>
    <property type="project" value="InterPro"/>
</dbReference>
<name>A0A7G9GDT5_9FIRM</name>
<proteinExistence type="predicted"/>
<sequence length="285" mass="32990">MPEQQEERKIFYDADLNIEAYSLCGIVQRFPKHFHDYYVIGLVEKGSRHLWCRDREYDLAAGDIVLFNPREAHFCAPLNGERLDYRAVNIKPEVMEAAVSEINGSDCLPQFREPVVRQGELAVRLKELYGEILSGAPRLEREESFYFLLEAVLQGYAVFSEPDPRMPGMEIRKLCAFIEEHFSENISLDELSERSGFSKSYLLRVFTKETGVSPYRYLQNVRLERTKQYLEQGIPPVDAAGMAGFSDQSHFTNFFKEFIGVTPKQYQKIFTEDCKADGGKRHERK</sequence>
<dbReference type="Gene3D" id="2.60.120.10">
    <property type="entry name" value="Jelly Rolls"/>
    <property type="match status" value="1"/>
</dbReference>
<dbReference type="KEGG" id="whj:H9Q79_01295"/>
<keyword evidence="2" id="KW-0238">DNA-binding</keyword>
<dbReference type="InterPro" id="IPR037923">
    <property type="entry name" value="HTH-like"/>
</dbReference>
<keyword evidence="1" id="KW-0805">Transcription regulation</keyword>
<evidence type="ECO:0000313" key="6">
    <source>
        <dbReference type="Proteomes" id="UP000515860"/>
    </source>
</evidence>
<gene>
    <name evidence="5" type="ORF">H9Q79_01295</name>
</gene>
<dbReference type="SMART" id="SM00342">
    <property type="entry name" value="HTH_ARAC"/>
    <property type="match status" value="1"/>
</dbReference>
<dbReference type="InterPro" id="IPR014710">
    <property type="entry name" value="RmlC-like_jellyroll"/>
</dbReference>
<reference evidence="5 6" key="1">
    <citation type="submission" date="2020-08" db="EMBL/GenBank/DDBJ databases">
        <authorList>
            <person name="Liu C."/>
            <person name="Sun Q."/>
        </authorList>
    </citation>
    <scope>NUCLEOTIDE SEQUENCE [LARGE SCALE GENOMIC DNA]</scope>
    <source>
        <strain evidence="5 6">NSJ-29</strain>
    </source>
</reference>
<accession>A0A7G9GDT5</accession>
<dbReference type="PROSITE" id="PS01124">
    <property type="entry name" value="HTH_ARAC_FAMILY_2"/>
    <property type="match status" value="1"/>
</dbReference>
<dbReference type="Pfam" id="PF12833">
    <property type="entry name" value="HTH_18"/>
    <property type="match status" value="1"/>
</dbReference>
<dbReference type="SUPFAM" id="SSF51215">
    <property type="entry name" value="Regulatory protein AraC"/>
    <property type="match status" value="1"/>
</dbReference>
<evidence type="ECO:0000256" key="1">
    <source>
        <dbReference type="ARBA" id="ARBA00023015"/>
    </source>
</evidence>
<organism evidence="5 6">
    <name type="scientific">Wansuia hejianensis</name>
    <dbReference type="NCBI Taxonomy" id="2763667"/>
    <lineage>
        <taxon>Bacteria</taxon>
        <taxon>Bacillati</taxon>
        <taxon>Bacillota</taxon>
        <taxon>Clostridia</taxon>
        <taxon>Lachnospirales</taxon>
        <taxon>Lachnospiraceae</taxon>
        <taxon>Wansuia</taxon>
    </lineage>
</organism>
<dbReference type="Pfam" id="PF02311">
    <property type="entry name" value="AraC_binding"/>
    <property type="match status" value="1"/>
</dbReference>
<evidence type="ECO:0000256" key="3">
    <source>
        <dbReference type="ARBA" id="ARBA00023163"/>
    </source>
</evidence>
<dbReference type="Proteomes" id="UP000515860">
    <property type="component" value="Chromosome"/>
</dbReference>
<dbReference type="PANTHER" id="PTHR46796:SF2">
    <property type="entry name" value="TRANSCRIPTIONAL REGULATORY PROTEIN"/>
    <property type="match status" value="1"/>
</dbReference>
<dbReference type="Gene3D" id="1.10.10.60">
    <property type="entry name" value="Homeodomain-like"/>
    <property type="match status" value="2"/>
</dbReference>
<dbReference type="GO" id="GO:0003700">
    <property type="term" value="F:DNA-binding transcription factor activity"/>
    <property type="evidence" value="ECO:0007669"/>
    <property type="project" value="InterPro"/>
</dbReference>
<dbReference type="AlphaFoldDB" id="A0A7G9GDT5"/>
<evidence type="ECO:0000256" key="2">
    <source>
        <dbReference type="ARBA" id="ARBA00023125"/>
    </source>
</evidence>
<keyword evidence="3" id="KW-0804">Transcription</keyword>
<dbReference type="InterPro" id="IPR009057">
    <property type="entry name" value="Homeodomain-like_sf"/>
</dbReference>
<keyword evidence="6" id="KW-1185">Reference proteome</keyword>
<dbReference type="PANTHER" id="PTHR46796">
    <property type="entry name" value="HTH-TYPE TRANSCRIPTIONAL ACTIVATOR RHAS-RELATED"/>
    <property type="match status" value="1"/>
</dbReference>
<protein>
    <submittedName>
        <fullName evidence="5">Helix-turn-helix transcriptional regulator</fullName>
    </submittedName>
</protein>